<proteinExistence type="predicted"/>
<dbReference type="AlphaFoldDB" id="A0AAN9P8S7"/>
<gene>
    <name evidence="1" type="ORF">RIF29_01975</name>
</gene>
<accession>A0AAN9P8S7</accession>
<name>A0AAN9P8S7_CROPI</name>
<organism evidence="1 2">
    <name type="scientific">Crotalaria pallida</name>
    <name type="common">Smooth rattlebox</name>
    <name type="synonym">Crotalaria striata</name>
    <dbReference type="NCBI Taxonomy" id="3830"/>
    <lineage>
        <taxon>Eukaryota</taxon>
        <taxon>Viridiplantae</taxon>
        <taxon>Streptophyta</taxon>
        <taxon>Embryophyta</taxon>
        <taxon>Tracheophyta</taxon>
        <taxon>Spermatophyta</taxon>
        <taxon>Magnoliopsida</taxon>
        <taxon>eudicotyledons</taxon>
        <taxon>Gunneridae</taxon>
        <taxon>Pentapetalae</taxon>
        <taxon>rosids</taxon>
        <taxon>fabids</taxon>
        <taxon>Fabales</taxon>
        <taxon>Fabaceae</taxon>
        <taxon>Papilionoideae</taxon>
        <taxon>50 kb inversion clade</taxon>
        <taxon>genistoids sensu lato</taxon>
        <taxon>core genistoids</taxon>
        <taxon>Crotalarieae</taxon>
        <taxon>Crotalaria</taxon>
    </lineage>
</organism>
<keyword evidence="2" id="KW-1185">Reference proteome</keyword>
<reference evidence="1 2" key="1">
    <citation type="submission" date="2024-01" db="EMBL/GenBank/DDBJ databases">
        <title>The genomes of 5 underutilized Papilionoideae crops provide insights into root nodulation and disease resistanc.</title>
        <authorList>
            <person name="Yuan L."/>
        </authorList>
    </citation>
    <scope>NUCLEOTIDE SEQUENCE [LARGE SCALE GENOMIC DNA]</scope>
    <source>
        <strain evidence="1">ZHUSHIDOU_FW_LH</strain>
        <tissue evidence="1">Leaf</tissue>
    </source>
</reference>
<evidence type="ECO:0000313" key="2">
    <source>
        <dbReference type="Proteomes" id="UP001372338"/>
    </source>
</evidence>
<evidence type="ECO:0000313" key="1">
    <source>
        <dbReference type="EMBL" id="KAK7288514.1"/>
    </source>
</evidence>
<dbReference type="EMBL" id="JAYWIO010000001">
    <property type="protein sequence ID" value="KAK7288514.1"/>
    <property type="molecule type" value="Genomic_DNA"/>
</dbReference>
<protein>
    <submittedName>
        <fullName evidence="1">Uncharacterized protein</fullName>
    </submittedName>
</protein>
<comment type="caution">
    <text evidence="1">The sequence shown here is derived from an EMBL/GenBank/DDBJ whole genome shotgun (WGS) entry which is preliminary data.</text>
</comment>
<sequence length="81" mass="9398">MESEWICLTDELRVDLEFYRQHAERVELELRSEKKCTAELDDALSRAVIGHSKMVEHYADLQEKYNDLVAKHDAMMEGIGG</sequence>
<dbReference type="Proteomes" id="UP001372338">
    <property type="component" value="Unassembled WGS sequence"/>
</dbReference>